<comment type="subcellular location">
    <subcellularLocation>
        <location evidence="1">Endomembrane system</location>
    </subcellularLocation>
</comment>
<feature type="domain" description="Vta1/callose synthase N-terminal" evidence="4">
    <location>
        <begin position="11"/>
        <end position="170"/>
    </location>
</feature>
<reference evidence="5" key="1">
    <citation type="submission" date="2021-01" db="EMBL/GenBank/DDBJ databases">
        <authorList>
            <person name="Corre E."/>
            <person name="Pelletier E."/>
            <person name="Niang G."/>
            <person name="Scheremetjew M."/>
            <person name="Finn R."/>
            <person name="Kale V."/>
            <person name="Holt S."/>
            <person name="Cochrane G."/>
            <person name="Meng A."/>
            <person name="Brown T."/>
            <person name="Cohen L."/>
        </authorList>
    </citation>
    <scope>NUCLEOTIDE SEQUENCE</scope>
    <source>
        <strain evidence="5">CCMP1452</strain>
    </source>
</reference>
<dbReference type="InterPro" id="IPR023175">
    <property type="entry name" value="Vta1/CALS_N_sf"/>
</dbReference>
<feature type="compositionally biased region" description="Acidic residues" evidence="3">
    <location>
        <begin position="265"/>
        <end position="277"/>
    </location>
</feature>
<feature type="compositionally biased region" description="Basic residues" evidence="3">
    <location>
        <begin position="311"/>
        <end position="321"/>
    </location>
</feature>
<dbReference type="InterPro" id="IPR039431">
    <property type="entry name" value="Vta1/CALS_N"/>
</dbReference>
<feature type="compositionally biased region" description="Acidic residues" evidence="3">
    <location>
        <begin position="217"/>
        <end position="226"/>
    </location>
</feature>
<dbReference type="PANTHER" id="PTHR46009">
    <property type="entry name" value="VACUOLAR PROTEIN SORTING-ASSOCIATED PROTEIN VTA1 HOMOLOG"/>
    <property type="match status" value="1"/>
</dbReference>
<feature type="region of interest" description="Disordered" evidence="3">
    <location>
        <begin position="195"/>
        <end position="322"/>
    </location>
</feature>
<evidence type="ECO:0000313" key="5">
    <source>
        <dbReference type="EMBL" id="CAD9657389.1"/>
    </source>
</evidence>
<keyword evidence="2" id="KW-0472">Membrane</keyword>
<dbReference type="PANTHER" id="PTHR46009:SF1">
    <property type="entry name" value="VACUOLAR PROTEIN SORTING-ASSOCIATED PROTEIN VTA1 HOMOLOG"/>
    <property type="match status" value="1"/>
</dbReference>
<evidence type="ECO:0000256" key="3">
    <source>
        <dbReference type="SAM" id="MobiDB-lite"/>
    </source>
</evidence>
<dbReference type="Pfam" id="PF04652">
    <property type="entry name" value="Vta1"/>
    <property type="match status" value="1"/>
</dbReference>
<gene>
    <name evidence="5" type="ORF">EANT1437_LOCUS1190</name>
</gene>
<dbReference type="GO" id="GO:0005771">
    <property type="term" value="C:multivesicular body"/>
    <property type="evidence" value="ECO:0007669"/>
    <property type="project" value="TreeGrafter"/>
</dbReference>
<accession>A0A7S2R0K1</accession>
<name>A0A7S2R0K1_9STRA</name>
<evidence type="ECO:0000256" key="1">
    <source>
        <dbReference type="ARBA" id="ARBA00004308"/>
    </source>
</evidence>
<dbReference type="InterPro" id="IPR044538">
    <property type="entry name" value="Vta1-like"/>
</dbReference>
<sequence length="362" mass="40308">MPLKVPPELKKITQFVRRAEELDSESSPESRVVSYYSRQYAVQMGLPLAGSTPKAKECLAGLLSELEKDKAAMGVFSREESRMICRAFADKVFERANGPDRIGMADKSTARTFYAAATFYEILLQFYPQTVVVVGVDDDVDAKEESQIEEDEKRVYCKWKATDILKAIREGRKPVAGGYLDKEAEEVEETLVTEEESKESFEVMPSAPSFHQNKSDSEDEEAEVEVGTEVLLDSYKKDHSFNPNNNNNNNKRTNSTPPPYSVVVEEVDSSSSSDEEVYAPPPPKPTIPKPRPPPPTTNTTQPSKKNMFGLKKNKSSSKGKVSKAVLADATELTKFALKALKEKDTELAAERLSQALEVLHNQ</sequence>
<feature type="compositionally biased region" description="Low complexity" evidence="3">
    <location>
        <begin position="242"/>
        <end position="264"/>
    </location>
</feature>
<feature type="compositionally biased region" description="Pro residues" evidence="3">
    <location>
        <begin position="279"/>
        <end position="296"/>
    </location>
</feature>
<proteinExistence type="predicted"/>
<dbReference type="Gene3D" id="1.25.40.270">
    <property type="entry name" value="Vacuolar protein sorting-associated protein vta1"/>
    <property type="match status" value="1"/>
</dbReference>
<dbReference type="GO" id="GO:0032511">
    <property type="term" value="P:late endosome to vacuole transport via multivesicular body sorting pathway"/>
    <property type="evidence" value="ECO:0007669"/>
    <property type="project" value="InterPro"/>
</dbReference>
<dbReference type="AlphaFoldDB" id="A0A7S2R0K1"/>
<protein>
    <recommendedName>
        <fullName evidence="4">Vta1/callose synthase N-terminal domain-containing protein</fullName>
    </recommendedName>
</protein>
<dbReference type="EMBL" id="HBHI01002408">
    <property type="protein sequence ID" value="CAD9657389.1"/>
    <property type="molecule type" value="Transcribed_RNA"/>
</dbReference>
<evidence type="ECO:0000256" key="2">
    <source>
        <dbReference type="ARBA" id="ARBA00023136"/>
    </source>
</evidence>
<organism evidence="5">
    <name type="scientific">Eucampia antarctica</name>
    <dbReference type="NCBI Taxonomy" id="49252"/>
    <lineage>
        <taxon>Eukaryota</taxon>
        <taxon>Sar</taxon>
        <taxon>Stramenopiles</taxon>
        <taxon>Ochrophyta</taxon>
        <taxon>Bacillariophyta</taxon>
        <taxon>Mediophyceae</taxon>
        <taxon>Biddulphiophycidae</taxon>
        <taxon>Hemiaulales</taxon>
        <taxon>Hemiaulaceae</taxon>
        <taxon>Eucampia</taxon>
    </lineage>
</organism>
<evidence type="ECO:0000259" key="4">
    <source>
        <dbReference type="Pfam" id="PF04652"/>
    </source>
</evidence>